<dbReference type="Proteomes" id="UP001334732">
    <property type="component" value="Chromosome"/>
</dbReference>
<dbReference type="PANTHER" id="PTHR21192:SF2">
    <property type="entry name" value="NADH DEHYDROGENASE [UBIQUINONE] 1 ALPHA SUBCOMPLEX ASSEMBLY FACTOR 3"/>
    <property type="match status" value="1"/>
</dbReference>
<proteinExistence type="predicted"/>
<name>A0ABZ1CM23_9PROT</name>
<dbReference type="SUPFAM" id="SSF64076">
    <property type="entry name" value="MTH938-like"/>
    <property type="match status" value="1"/>
</dbReference>
<dbReference type="InterPro" id="IPR036748">
    <property type="entry name" value="MTH938-like_sf"/>
</dbReference>
<dbReference type="Gene3D" id="3.40.1230.10">
    <property type="entry name" value="MTH938-like"/>
    <property type="match status" value="1"/>
</dbReference>
<reference evidence="1 2" key="1">
    <citation type="submission" date="2023-12" db="EMBL/GenBank/DDBJ databases">
        <title>Thiobacillus sedimentum sp. nov., a chemolithoautotrophic sulfur-oxidizing bacterium isolated from freshwater sediment.</title>
        <authorList>
            <person name="Luo J."/>
            <person name="Dai C."/>
        </authorList>
    </citation>
    <scope>NUCLEOTIDE SEQUENCE [LARGE SCALE GENOMIC DNA]</scope>
    <source>
        <strain evidence="1 2">SCUT-2</strain>
    </source>
</reference>
<sequence>MKLHLNSGAGQLTFTGYGADHVLINGQRFDAGLLLTARGVEPAPWAGLGFAELVPAHFEWIAGRELDILLLGTGTRLRFPHPSLTRALVEARIGLEVMDIGALCRTYNILIAEGRNVGAAVLIEPA</sequence>
<protein>
    <submittedName>
        <fullName evidence="1">Mth938-like domain-containing protein</fullName>
    </submittedName>
</protein>
<evidence type="ECO:0000313" key="1">
    <source>
        <dbReference type="EMBL" id="WRS40100.1"/>
    </source>
</evidence>
<organism evidence="1 2">
    <name type="scientific">Thiobacillus sedimenti</name>
    <dbReference type="NCBI Taxonomy" id="3110231"/>
    <lineage>
        <taxon>Bacteria</taxon>
        <taxon>Pseudomonadati</taxon>
        <taxon>Pseudomonadota</taxon>
        <taxon>Betaproteobacteria</taxon>
        <taxon>Nitrosomonadales</taxon>
        <taxon>Thiobacillaceae</taxon>
        <taxon>Thiobacillus</taxon>
    </lineage>
</organism>
<keyword evidence="2" id="KW-1185">Reference proteome</keyword>
<dbReference type="Pfam" id="PF04430">
    <property type="entry name" value="DUF498"/>
    <property type="match status" value="1"/>
</dbReference>
<dbReference type="CDD" id="cd05560">
    <property type="entry name" value="Xcc1710_like"/>
    <property type="match status" value="1"/>
</dbReference>
<dbReference type="RefSeq" id="WP_324780631.1">
    <property type="nucleotide sequence ID" value="NZ_CP141769.1"/>
</dbReference>
<evidence type="ECO:0000313" key="2">
    <source>
        <dbReference type="Proteomes" id="UP001334732"/>
    </source>
</evidence>
<accession>A0ABZ1CM23</accession>
<dbReference type="PANTHER" id="PTHR21192">
    <property type="entry name" value="NUCLEAR PROTEIN E3-3"/>
    <property type="match status" value="1"/>
</dbReference>
<dbReference type="InterPro" id="IPR007523">
    <property type="entry name" value="NDUFAF3/AAMDC"/>
</dbReference>
<gene>
    <name evidence="1" type="ORF">VA613_04315</name>
</gene>
<dbReference type="EMBL" id="CP141769">
    <property type="protein sequence ID" value="WRS40100.1"/>
    <property type="molecule type" value="Genomic_DNA"/>
</dbReference>